<protein>
    <recommendedName>
        <fullName evidence="1">DUF2344 domain-containing protein</fullName>
    </recommendedName>
</protein>
<dbReference type="NCBIfam" id="TIGR03936">
    <property type="entry name" value="sam_1_link_chp"/>
    <property type="match status" value="1"/>
</dbReference>
<sequence length="409" mass="44841">MWKSPLDRVVQKVFFTAFCRAESVPFRTGSFANHYAEEVSARTSHPSIPAEALARQARLGAALHAMETVGPSLEPACLQVLRSGIATGALPDQEIWIQTLQREDLVEEAAELLRASRRGAEDLALIQSLGSRLVPLAAKAQQRRTALWQLDTRRTRVRLEYAKENSVVGFDDGDLHALFIQAFRLEGLPLALDLGKRPRPLLSMGCPLPAGVGGQAEYMDAALKQEPAEDPAQVMARLNRRLPDGLRIHAWNVLPGFASEIGDLALRSLWRWEVPADQRAAAEAKTAAFLAAESWPWDRGTAKADASLDLRSLITSMHWESDALCFATRMGAFQAINPLKMLGALLGLDPASLTGLVRQSVELKPDARMGQAERFEPKLKNMYEDAVLLGGGSNIVLVDDDDDEPIRLG</sequence>
<name>A0ABQ5QCQ3_9BACT</name>
<gene>
    <name evidence="2" type="ORF">GETHLI_09450</name>
</gene>
<keyword evidence="3" id="KW-1185">Reference proteome</keyword>
<proteinExistence type="predicted"/>
<dbReference type="EMBL" id="BSDE01000001">
    <property type="protein sequence ID" value="GLH72443.1"/>
    <property type="molecule type" value="Genomic_DNA"/>
</dbReference>
<reference evidence="2 3" key="1">
    <citation type="journal article" date="2023" name="Antonie Van Leeuwenhoek">
        <title>Mesoterricola silvestris gen. nov., sp. nov., Mesoterricola sediminis sp. nov., Geothrix oryzae sp. nov., Geothrix edaphica sp. nov., Geothrix rubra sp. nov., and Geothrix limicola sp. nov., six novel members of Acidobacteriota isolated from soils.</title>
        <authorList>
            <person name="Itoh H."/>
            <person name="Sugisawa Y."/>
            <person name="Mise K."/>
            <person name="Xu Z."/>
            <person name="Kuniyasu M."/>
            <person name="Ushijima N."/>
            <person name="Kawano K."/>
            <person name="Kobayashi E."/>
            <person name="Shiratori Y."/>
            <person name="Masuda Y."/>
            <person name="Senoo K."/>
        </authorList>
    </citation>
    <scope>NUCLEOTIDE SEQUENCE [LARGE SCALE GENOMIC DNA]</scope>
    <source>
        <strain evidence="2 3">Red804</strain>
    </source>
</reference>
<dbReference type="Proteomes" id="UP001165069">
    <property type="component" value="Unassembled WGS sequence"/>
</dbReference>
<dbReference type="InterPro" id="IPR018768">
    <property type="entry name" value="DUF2344"/>
</dbReference>
<feature type="domain" description="DUF2344" evidence="1">
    <location>
        <begin position="156"/>
        <end position="321"/>
    </location>
</feature>
<dbReference type="Pfam" id="PF10105">
    <property type="entry name" value="DUF2344"/>
    <property type="match status" value="1"/>
</dbReference>
<evidence type="ECO:0000313" key="3">
    <source>
        <dbReference type="Proteomes" id="UP001165069"/>
    </source>
</evidence>
<organism evidence="2 3">
    <name type="scientific">Geothrix limicola</name>
    <dbReference type="NCBI Taxonomy" id="2927978"/>
    <lineage>
        <taxon>Bacteria</taxon>
        <taxon>Pseudomonadati</taxon>
        <taxon>Acidobacteriota</taxon>
        <taxon>Holophagae</taxon>
        <taxon>Holophagales</taxon>
        <taxon>Holophagaceae</taxon>
        <taxon>Geothrix</taxon>
    </lineage>
</organism>
<comment type="caution">
    <text evidence="2">The sequence shown here is derived from an EMBL/GenBank/DDBJ whole genome shotgun (WGS) entry which is preliminary data.</text>
</comment>
<evidence type="ECO:0000313" key="2">
    <source>
        <dbReference type="EMBL" id="GLH72443.1"/>
    </source>
</evidence>
<evidence type="ECO:0000259" key="1">
    <source>
        <dbReference type="Pfam" id="PF10105"/>
    </source>
</evidence>
<accession>A0ABQ5QCQ3</accession>